<reference evidence="3 4" key="1">
    <citation type="submission" date="2019-02" db="EMBL/GenBank/DDBJ databases">
        <title>Deep-cultivation of Planctomycetes and their phenomic and genomic characterization uncovers novel biology.</title>
        <authorList>
            <person name="Wiegand S."/>
            <person name="Jogler M."/>
            <person name="Boedeker C."/>
            <person name="Pinto D."/>
            <person name="Vollmers J."/>
            <person name="Rivas-Marin E."/>
            <person name="Kohn T."/>
            <person name="Peeters S.H."/>
            <person name="Heuer A."/>
            <person name="Rast P."/>
            <person name="Oberbeckmann S."/>
            <person name="Bunk B."/>
            <person name="Jeske O."/>
            <person name="Meyerdierks A."/>
            <person name="Storesund J.E."/>
            <person name="Kallscheuer N."/>
            <person name="Luecker S."/>
            <person name="Lage O.M."/>
            <person name="Pohl T."/>
            <person name="Merkel B.J."/>
            <person name="Hornburger P."/>
            <person name="Mueller R.-W."/>
            <person name="Bruemmer F."/>
            <person name="Labrenz M."/>
            <person name="Spormann A.M."/>
            <person name="Op den Camp H."/>
            <person name="Overmann J."/>
            <person name="Amann R."/>
            <person name="Jetten M.S.M."/>
            <person name="Mascher T."/>
            <person name="Medema M.H."/>
            <person name="Devos D.P."/>
            <person name="Kaster A.-K."/>
            <person name="Ovreas L."/>
            <person name="Rohde M."/>
            <person name="Galperin M.Y."/>
            <person name="Jogler C."/>
        </authorList>
    </citation>
    <scope>NUCLEOTIDE SEQUENCE [LARGE SCALE GENOMIC DNA]</scope>
    <source>
        <strain evidence="3 4">Pan44</strain>
    </source>
</reference>
<organism evidence="3 4">
    <name type="scientific">Caulifigura coniformis</name>
    <dbReference type="NCBI Taxonomy" id="2527983"/>
    <lineage>
        <taxon>Bacteria</taxon>
        <taxon>Pseudomonadati</taxon>
        <taxon>Planctomycetota</taxon>
        <taxon>Planctomycetia</taxon>
        <taxon>Planctomycetales</taxon>
        <taxon>Planctomycetaceae</taxon>
        <taxon>Caulifigura</taxon>
    </lineage>
</organism>
<dbReference type="InParanoid" id="A0A517SKW5"/>
<dbReference type="AlphaFoldDB" id="A0A517SKW5"/>
<dbReference type="EMBL" id="CP036271">
    <property type="protein sequence ID" value="QDT56767.1"/>
    <property type="molecule type" value="Genomic_DNA"/>
</dbReference>
<dbReference type="Pfam" id="PF08308">
    <property type="entry name" value="PEGA"/>
    <property type="match status" value="1"/>
</dbReference>
<evidence type="ECO:0000313" key="4">
    <source>
        <dbReference type="Proteomes" id="UP000315700"/>
    </source>
</evidence>
<dbReference type="PROSITE" id="PS51257">
    <property type="entry name" value="PROKAR_LIPOPROTEIN"/>
    <property type="match status" value="1"/>
</dbReference>
<dbReference type="Proteomes" id="UP000315700">
    <property type="component" value="Chromosome"/>
</dbReference>
<evidence type="ECO:0000259" key="2">
    <source>
        <dbReference type="Pfam" id="PF08308"/>
    </source>
</evidence>
<dbReference type="OrthoDB" id="272812at2"/>
<accession>A0A517SKW5</accession>
<dbReference type="KEGG" id="ccos:Pan44_48270"/>
<gene>
    <name evidence="3" type="ORF">Pan44_48270</name>
</gene>
<feature type="domain" description="PEGA" evidence="2">
    <location>
        <begin position="28"/>
        <end position="72"/>
    </location>
</feature>
<evidence type="ECO:0000256" key="1">
    <source>
        <dbReference type="SAM" id="MobiDB-lite"/>
    </source>
</evidence>
<dbReference type="InterPro" id="IPR013229">
    <property type="entry name" value="PEGA"/>
</dbReference>
<evidence type="ECO:0000313" key="3">
    <source>
        <dbReference type="EMBL" id="QDT56767.1"/>
    </source>
</evidence>
<name>A0A517SKW5_9PLAN</name>
<sequence>MSPVAVRLSLVAAILIAAGSGCVSRRFTVISDPPGALVEVDGQRIGVTPVSMDFTYYGTRNITLSKPGYQTLAVEQPQRTPWYQIFPFEFFSDNFALTHITDRHVFNYRLVPSSPDSENPGSLIERGRNFRSQAQIPQ</sequence>
<protein>
    <submittedName>
        <fullName evidence="3">PEGA domain protein</fullName>
    </submittedName>
</protein>
<proteinExistence type="predicted"/>
<dbReference type="RefSeq" id="WP_145034196.1">
    <property type="nucleotide sequence ID" value="NZ_CP036271.1"/>
</dbReference>
<feature type="region of interest" description="Disordered" evidence="1">
    <location>
        <begin position="114"/>
        <end position="138"/>
    </location>
</feature>
<keyword evidence="4" id="KW-1185">Reference proteome</keyword>